<evidence type="ECO:0000256" key="1">
    <source>
        <dbReference type="SAM" id="MobiDB-lite"/>
    </source>
</evidence>
<dbReference type="Proteomes" id="UP000219514">
    <property type="component" value="Unassembled WGS sequence"/>
</dbReference>
<feature type="compositionally biased region" description="Basic and acidic residues" evidence="1">
    <location>
        <begin position="177"/>
        <end position="206"/>
    </location>
</feature>
<feature type="compositionally biased region" description="Basic and acidic residues" evidence="1">
    <location>
        <begin position="157"/>
        <end position="167"/>
    </location>
</feature>
<evidence type="ECO:0000313" key="2">
    <source>
        <dbReference type="EMBL" id="SNX97869.1"/>
    </source>
</evidence>
<feature type="region of interest" description="Disordered" evidence="1">
    <location>
        <begin position="109"/>
        <end position="206"/>
    </location>
</feature>
<feature type="compositionally biased region" description="Basic residues" evidence="1">
    <location>
        <begin position="146"/>
        <end position="156"/>
    </location>
</feature>
<proteinExistence type="predicted"/>
<reference evidence="2" key="1">
    <citation type="submission" date="2017-09" db="EMBL/GenBank/DDBJ databases">
        <authorList>
            <person name="Ehlers B."/>
            <person name="Leendertz F.H."/>
        </authorList>
    </citation>
    <scope>NUCLEOTIDE SEQUENCE [LARGE SCALE GENOMIC DNA]</scope>
    <source>
        <strain evidence="2">DSM 46844</strain>
    </source>
</reference>
<gene>
    <name evidence="2" type="ORF">SAMN06893097_108235</name>
</gene>
<name>A0A285EFH3_9ACTN</name>
<dbReference type="EMBL" id="OBDO01000008">
    <property type="protein sequence ID" value="SNX97869.1"/>
    <property type="molecule type" value="Genomic_DNA"/>
</dbReference>
<dbReference type="AlphaFoldDB" id="A0A285EFH3"/>
<organism evidence="2 3">
    <name type="scientific">Geodermatophilus sabuli</name>
    <dbReference type="NCBI Taxonomy" id="1564158"/>
    <lineage>
        <taxon>Bacteria</taxon>
        <taxon>Bacillati</taxon>
        <taxon>Actinomycetota</taxon>
        <taxon>Actinomycetes</taxon>
        <taxon>Geodermatophilales</taxon>
        <taxon>Geodermatophilaceae</taxon>
        <taxon>Geodermatophilus</taxon>
    </lineage>
</organism>
<sequence>MSASRAAVFTEQSPGVEVQLDGAWRPGVILGWRHDARGACEVRVRVTVGDAAHETWTDLADLRLPEPGVSAPAVPRSEAPVLAASPTVSWSRAAARERLVADIVASPRLPDGAVGASGAETPRRRRRHGVDVTAEQPAVRADVTGRHRAPAARGRHRAADEETRTDAETAATAPPRAEVDCLTRPLRLGDRLPRPRLVRPDGSVRA</sequence>
<keyword evidence="3" id="KW-1185">Reference proteome</keyword>
<accession>A0A285EFH3</accession>
<protein>
    <submittedName>
        <fullName evidence="2">Uncharacterized protein</fullName>
    </submittedName>
</protein>
<evidence type="ECO:0000313" key="3">
    <source>
        <dbReference type="Proteomes" id="UP000219514"/>
    </source>
</evidence>